<evidence type="ECO:0000313" key="2">
    <source>
        <dbReference type="EMBL" id="KAL0330964.1"/>
    </source>
</evidence>
<dbReference type="PANTHER" id="PTHR47590:SF1">
    <property type="entry name" value="F-BOX_KELCH-REPEAT PROTEIN SKIP25"/>
    <property type="match status" value="1"/>
</dbReference>
<sequence length="163" mass="18137">MVHSWHVPRDRLRGSGIGSHYDNDVARSVEKWDLSVQRHHQHRRRWRWEKIGSLRDCKFSREAIDAVGWKGKLCMVNVKGAVAKQGIIYDVESESWEKMPEGMLAGWRGPAAAMDEETLYAVDESKGWLKKHCCGGCGGGASGETVDGGGSSRSSSSWDSYLA</sequence>
<feature type="region of interest" description="Disordered" evidence="1">
    <location>
        <begin position="144"/>
        <end position="163"/>
    </location>
</feature>
<comment type="caution">
    <text evidence="2">The sequence shown here is derived from an EMBL/GenBank/DDBJ whole genome shotgun (WGS) entry which is preliminary data.</text>
</comment>
<evidence type="ECO:0000256" key="1">
    <source>
        <dbReference type="SAM" id="MobiDB-lite"/>
    </source>
</evidence>
<dbReference type="EMBL" id="JACGWK010000010">
    <property type="protein sequence ID" value="KAL0330964.1"/>
    <property type="molecule type" value="Genomic_DNA"/>
</dbReference>
<reference evidence="2" key="2">
    <citation type="journal article" date="2024" name="Plant">
        <title>Genomic evolution and insights into agronomic trait innovations of Sesamum species.</title>
        <authorList>
            <person name="Miao H."/>
            <person name="Wang L."/>
            <person name="Qu L."/>
            <person name="Liu H."/>
            <person name="Sun Y."/>
            <person name="Le M."/>
            <person name="Wang Q."/>
            <person name="Wei S."/>
            <person name="Zheng Y."/>
            <person name="Lin W."/>
            <person name="Duan Y."/>
            <person name="Cao H."/>
            <person name="Xiong S."/>
            <person name="Wang X."/>
            <person name="Wei L."/>
            <person name="Li C."/>
            <person name="Ma Q."/>
            <person name="Ju M."/>
            <person name="Zhao R."/>
            <person name="Li G."/>
            <person name="Mu C."/>
            <person name="Tian Q."/>
            <person name="Mei H."/>
            <person name="Zhang T."/>
            <person name="Gao T."/>
            <person name="Zhang H."/>
        </authorList>
    </citation>
    <scope>NUCLEOTIDE SEQUENCE</scope>
    <source>
        <strain evidence="2">G01</strain>
    </source>
</reference>
<reference evidence="2" key="1">
    <citation type="submission" date="2020-06" db="EMBL/GenBank/DDBJ databases">
        <authorList>
            <person name="Li T."/>
            <person name="Hu X."/>
            <person name="Zhang T."/>
            <person name="Song X."/>
            <person name="Zhang H."/>
            <person name="Dai N."/>
            <person name="Sheng W."/>
            <person name="Hou X."/>
            <person name="Wei L."/>
        </authorList>
    </citation>
    <scope>NUCLEOTIDE SEQUENCE</scope>
    <source>
        <strain evidence="2">G01</strain>
        <tissue evidence="2">Leaf</tissue>
    </source>
</reference>
<dbReference type="AlphaFoldDB" id="A0AAW2MHC3"/>
<gene>
    <name evidence="2" type="ORF">Sangu_1641900</name>
</gene>
<name>A0AAW2MHC3_9LAMI</name>
<dbReference type="InterPro" id="IPR015915">
    <property type="entry name" value="Kelch-typ_b-propeller"/>
</dbReference>
<accession>A0AAW2MHC3</accession>
<dbReference type="PANTHER" id="PTHR47590">
    <property type="entry name" value="F-BOX/KELCH-REPEAT PROTEIN SKIP25"/>
    <property type="match status" value="1"/>
</dbReference>
<protein>
    <submittedName>
        <fullName evidence="2">F-box/kelch-repeat protein SKIP25</fullName>
    </submittedName>
</protein>
<proteinExistence type="predicted"/>
<dbReference type="SUPFAM" id="SSF117281">
    <property type="entry name" value="Kelch motif"/>
    <property type="match status" value="1"/>
</dbReference>
<organism evidence="2">
    <name type="scientific">Sesamum angustifolium</name>
    <dbReference type="NCBI Taxonomy" id="2727405"/>
    <lineage>
        <taxon>Eukaryota</taxon>
        <taxon>Viridiplantae</taxon>
        <taxon>Streptophyta</taxon>
        <taxon>Embryophyta</taxon>
        <taxon>Tracheophyta</taxon>
        <taxon>Spermatophyta</taxon>
        <taxon>Magnoliopsida</taxon>
        <taxon>eudicotyledons</taxon>
        <taxon>Gunneridae</taxon>
        <taxon>Pentapetalae</taxon>
        <taxon>asterids</taxon>
        <taxon>lamiids</taxon>
        <taxon>Lamiales</taxon>
        <taxon>Pedaliaceae</taxon>
        <taxon>Sesamum</taxon>
    </lineage>
</organism>